<sequence length="193" mass="19207">MRKTITAFAIAAIFTACTSKPNPATDAASLMSTDTMSMDHNTSTDKSEDFTMNGVSDTIVSGDGSRYVKVDPNATVTKTVTTTTKTSTASAPRRATTTKTRASTGSTGTSASTSGTGTESSTGTTTTTPTVAKKKGWSNSAKGAVIGAGTGAVAGAIIGKNKVKGAVIGGLAGAGGGFIVGKILDKKAEKNPQ</sequence>
<keyword evidence="2" id="KW-0732">Signal</keyword>
<dbReference type="PROSITE" id="PS51257">
    <property type="entry name" value="PROKAR_LIPOPROTEIN"/>
    <property type="match status" value="1"/>
</dbReference>
<evidence type="ECO:0000256" key="1">
    <source>
        <dbReference type="SAM" id="MobiDB-lite"/>
    </source>
</evidence>
<reference evidence="4 5" key="1">
    <citation type="submission" date="2019-07" db="EMBL/GenBank/DDBJ databases">
        <title>Whole genome shotgun sequence of Segetibacter aerophilus NBRC 106135.</title>
        <authorList>
            <person name="Hosoyama A."/>
            <person name="Uohara A."/>
            <person name="Ohji S."/>
            <person name="Ichikawa N."/>
        </authorList>
    </citation>
    <scope>NUCLEOTIDE SEQUENCE [LARGE SCALE GENOMIC DNA]</scope>
    <source>
        <strain evidence="4 5">NBRC 106135</strain>
    </source>
</reference>
<feature type="region of interest" description="Disordered" evidence="1">
    <location>
        <begin position="81"/>
        <end position="135"/>
    </location>
</feature>
<organism evidence="4 5">
    <name type="scientific">Segetibacter aerophilus</name>
    <dbReference type="NCBI Taxonomy" id="670293"/>
    <lineage>
        <taxon>Bacteria</taxon>
        <taxon>Pseudomonadati</taxon>
        <taxon>Bacteroidota</taxon>
        <taxon>Chitinophagia</taxon>
        <taxon>Chitinophagales</taxon>
        <taxon>Chitinophagaceae</taxon>
        <taxon>Segetibacter</taxon>
    </lineage>
</organism>
<proteinExistence type="predicted"/>
<evidence type="ECO:0000313" key="5">
    <source>
        <dbReference type="Proteomes" id="UP000321513"/>
    </source>
</evidence>
<evidence type="ECO:0000259" key="3">
    <source>
        <dbReference type="Pfam" id="PF13441"/>
    </source>
</evidence>
<evidence type="ECO:0000256" key="2">
    <source>
        <dbReference type="SAM" id="SignalP"/>
    </source>
</evidence>
<feature type="chain" id="PRO_5022094826" description="YMGG-like Gly-zipper domain-containing protein" evidence="2">
    <location>
        <begin position="25"/>
        <end position="193"/>
    </location>
</feature>
<name>A0A512BHZ8_9BACT</name>
<feature type="compositionally biased region" description="Low complexity" evidence="1">
    <location>
        <begin position="81"/>
        <end position="131"/>
    </location>
</feature>
<dbReference type="InterPro" id="IPR027367">
    <property type="entry name" value="Gly-zipper_YMGG"/>
</dbReference>
<evidence type="ECO:0000313" key="4">
    <source>
        <dbReference type="EMBL" id="GEO11447.1"/>
    </source>
</evidence>
<dbReference type="RefSeq" id="WP_218029206.1">
    <property type="nucleotide sequence ID" value="NZ_BJYT01000022.1"/>
</dbReference>
<gene>
    <name evidence="4" type="ORF">SAE01_39430</name>
</gene>
<feature type="domain" description="YMGG-like Gly-zipper" evidence="3">
    <location>
        <begin position="139"/>
        <end position="182"/>
    </location>
</feature>
<accession>A0A512BHZ8</accession>
<feature type="signal peptide" evidence="2">
    <location>
        <begin position="1"/>
        <end position="24"/>
    </location>
</feature>
<comment type="caution">
    <text evidence="4">The sequence shown here is derived from an EMBL/GenBank/DDBJ whole genome shotgun (WGS) entry which is preliminary data.</text>
</comment>
<protein>
    <recommendedName>
        <fullName evidence="3">YMGG-like Gly-zipper domain-containing protein</fullName>
    </recommendedName>
</protein>
<keyword evidence="5" id="KW-1185">Reference proteome</keyword>
<dbReference type="AlphaFoldDB" id="A0A512BHZ8"/>
<dbReference type="EMBL" id="BJYT01000022">
    <property type="protein sequence ID" value="GEO11447.1"/>
    <property type="molecule type" value="Genomic_DNA"/>
</dbReference>
<dbReference type="Proteomes" id="UP000321513">
    <property type="component" value="Unassembled WGS sequence"/>
</dbReference>
<dbReference type="Pfam" id="PF13441">
    <property type="entry name" value="Gly-zipper_YMGG"/>
    <property type="match status" value="1"/>
</dbReference>